<name>A0ACA9NWB8_9GLOM</name>
<protein>
    <submittedName>
        <fullName evidence="1">146_t:CDS:1</fullName>
    </submittedName>
</protein>
<dbReference type="EMBL" id="CAJVPW010017786">
    <property type="protein sequence ID" value="CAG8678404.1"/>
    <property type="molecule type" value="Genomic_DNA"/>
</dbReference>
<evidence type="ECO:0000313" key="1">
    <source>
        <dbReference type="EMBL" id="CAG8678404.1"/>
    </source>
</evidence>
<accession>A0ACA9NWB8</accession>
<reference evidence="1" key="1">
    <citation type="submission" date="2021-06" db="EMBL/GenBank/DDBJ databases">
        <authorList>
            <person name="Kallberg Y."/>
            <person name="Tangrot J."/>
            <person name="Rosling A."/>
        </authorList>
    </citation>
    <scope>NUCLEOTIDE SEQUENCE</scope>
    <source>
        <strain evidence="1">28 12/20/2015</strain>
    </source>
</reference>
<organism evidence="1 2">
    <name type="scientific">Cetraspora pellucida</name>
    <dbReference type="NCBI Taxonomy" id="1433469"/>
    <lineage>
        <taxon>Eukaryota</taxon>
        <taxon>Fungi</taxon>
        <taxon>Fungi incertae sedis</taxon>
        <taxon>Mucoromycota</taxon>
        <taxon>Glomeromycotina</taxon>
        <taxon>Glomeromycetes</taxon>
        <taxon>Diversisporales</taxon>
        <taxon>Gigasporaceae</taxon>
        <taxon>Cetraspora</taxon>
    </lineage>
</organism>
<comment type="caution">
    <text evidence="1">The sequence shown here is derived from an EMBL/GenBank/DDBJ whole genome shotgun (WGS) entry which is preliminary data.</text>
</comment>
<feature type="non-terminal residue" evidence="1">
    <location>
        <position position="111"/>
    </location>
</feature>
<evidence type="ECO:0000313" key="2">
    <source>
        <dbReference type="Proteomes" id="UP000789366"/>
    </source>
</evidence>
<sequence>MKINSILNPVQNNKQGNVKIRICELEDYLKKGFHIIGKRMELLCYHICPDEHDPSRIGIDVYFVSECRHLYVELVEDYVPFLVVSTSLPVGPIFDLSAEISMEERKFISFY</sequence>
<gene>
    <name evidence="1" type="ORF">SPELUC_LOCUS10020</name>
</gene>
<feature type="non-terminal residue" evidence="1">
    <location>
        <position position="1"/>
    </location>
</feature>
<proteinExistence type="predicted"/>
<dbReference type="Proteomes" id="UP000789366">
    <property type="component" value="Unassembled WGS sequence"/>
</dbReference>
<keyword evidence="2" id="KW-1185">Reference proteome</keyword>